<evidence type="ECO:0000256" key="1">
    <source>
        <dbReference type="SAM" id="MobiDB-lite"/>
    </source>
</evidence>
<evidence type="ECO:0008006" key="4">
    <source>
        <dbReference type="Google" id="ProtNLM"/>
    </source>
</evidence>
<name>A0ABT7ND79_9BURK</name>
<reference evidence="2" key="1">
    <citation type="submission" date="2023-06" db="EMBL/GenBank/DDBJ databases">
        <authorList>
            <person name="Jiang Y."/>
            <person name="Liu Q."/>
        </authorList>
    </citation>
    <scope>NUCLEOTIDE SEQUENCE</scope>
    <source>
        <strain evidence="2">CGMCC 1.12089</strain>
    </source>
</reference>
<gene>
    <name evidence="2" type="ORF">QTH91_15545</name>
</gene>
<protein>
    <recommendedName>
        <fullName evidence="4">DUF2188 domain-containing protein</fullName>
    </recommendedName>
</protein>
<accession>A0ABT7ND79</accession>
<feature type="region of interest" description="Disordered" evidence="1">
    <location>
        <begin position="1"/>
        <end position="67"/>
    </location>
</feature>
<dbReference type="Proteomes" id="UP001174908">
    <property type="component" value="Unassembled WGS sequence"/>
</dbReference>
<dbReference type="EMBL" id="JASZYV010000003">
    <property type="protein sequence ID" value="MDM0045902.1"/>
    <property type="molecule type" value="Genomic_DNA"/>
</dbReference>
<organism evidence="2 3">
    <name type="scientific">Variovorax dokdonensis</name>
    <dbReference type="NCBI Taxonomy" id="344883"/>
    <lineage>
        <taxon>Bacteria</taxon>
        <taxon>Pseudomonadati</taxon>
        <taxon>Pseudomonadota</taxon>
        <taxon>Betaproteobacteria</taxon>
        <taxon>Burkholderiales</taxon>
        <taxon>Comamonadaceae</taxon>
        <taxon>Variovorax</taxon>
    </lineage>
</organism>
<feature type="compositionally biased region" description="Polar residues" evidence="1">
    <location>
        <begin position="1"/>
        <end position="12"/>
    </location>
</feature>
<proteinExistence type="predicted"/>
<keyword evidence="3" id="KW-1185">Reference proteome</keyword>
<dbReference type="RefSeq" id="WP_286661005.1">
    <property type="nucleotide sequence ID" value="NZ_JASZYV010000003.1"/>
</dbReference>
<sequence>MTKSSAPANSSPFDWKASGRTTSSDQERMSARKAEDLRRKGAARVQSTKGDLHGSGAPSQVKIRSDK</sequence>
<comment type="caution">
    <text evidence="2">The sequence shown here is derived from an EMBL/GenBank/DDBJ whole genome shotgun (WGS) entry which is preliminary data.</text>
</comment>
<feature type="compositionally biased region" description="Basic and acidic residues" evidence="1">
    <location>
        <begin position="25"/>
        <end position="39"/>
    </location>
</feature>
<evidence type="ECO:0000313" key="3">
    <source>
        <dbReference type="Proteomes" id="UP001174908"/>
    </source>
</evidence>
<evidence type="ECO:0000313" key="2">
    <source>
        <dbReference type="EMBL" id="MDM0045902.1"/>
    </source>
</evidence>